<proteinExistence type="predicted"/>
<keyword evidence="1" id="KW-0812">Transmembrane</keyword>
<evidence type="ECO:0000256" key="2">
    <source>
        <dbReference type="SAM" id="SignalP"/>
    </source>
</evidence>
<keyword evidence="2" id="KW-0732">Signal</keyword>
<dbReference type="GO" id="GO:0005886">
    <property type="term" value="C:plasma membrane"/>
    <property type="evidence" value="ECO:0007669"/>
    <property type="project" value="TreeGrafter"/>
</dbReference>
<feature type="chain" id="PRO_5025488089" evidence="2">
    <location>
        <begin position="21"/>
        <end position="409"/>
    </location>
</feature>
<name>A0A6B2E6N2_9DIPT</name>
<feature type="transmembrane region" description="Helical" evidence="1">
    <location>
        <begin position="321"/>
        <end position="344"/>
    </location>
</feature>
<reference evidence="4" key="1">
    <citation type="submission" date="2019-10" db="EMBL/GenBank/DDBJ databases">
        <title>Short sand fly seasons in Tbilisi, Georgia, hinder development of host immunity to saliva of the visceral leishmaniasis vector Phlebotomus kandelakii.</title>
        <authorList>
            <person name="Oliveira F."/>
            <person name="Giorgobiani E."/>
            <person name="Guimaraes-Costa A.B."/>
            <person name="Abdeladhim M."/>
            <person name="Oristian J."/>
            <person name="Tskhvaradze L."/>
            <person name="Tsertsvadze N."/>
            <person name="Zakalashvili M."/>
            <person name="Valenzuela J.G."/>
            <person name="Kamhawi S."/>
        </authorList>
    </citation>
    <scope>NUCLEOTIDE SEQUENCE</scope>
    <source>
        <strain evidence="4">Wild-capture in Tbilisi</strain>
        <tissue evidence="4">Salivary glands</tissue>
    </source>
</reference>
<evidence type="ECO:0000313" key="4">
    <source>
        <dbReference type="EMBL" id="NBJ58567.1"/>
    </source>
</evidence>
<evidence type="ECO:0000256" key="1">
    <source>
        <dbReference type="SAM" id="Phobius"/>
    </source>
</evidence>
<organism evidence="4">
    <name type="scientific">Phlebotomus kandelakii</name>
    <dbReference type="NCBI Taxonomy" id="1109342"/>
    <lineage>
        <taxon>Eukaryota</taxon>
        <taxon>Metazoa</taxon>
        <taxon>Ecdysozoa</taxon>
        <taxon>Arthropoda</taxon>
        <taxon>Hexapoda</taxon>
        <taxon>Insecta</taxon>
        <taxon>Pterygota</taxon>
        <taxon>Neoptera</taxon>
        <taxon>Endopterygota</taxon>
        <taxon>Diptera</taxon>
        <taxon>Nematocera</taxon>
        <taxon>Psychodoidea</taxon>
        <taxon>Psychodidae</taxon>
        <taxon>Phlebotomus</taxon>
        <taxon>Larroussius</taxon>
    </lineage>
</organism>
<feature type="signal peptide" evidence="2">
    <location>
        <begin position="1"/>
        <end position="20"/>
    </location>
</feature>
<protein>
    <submittedName>
        <fullName evidence="4">Putative cell wall integrity and stress response component 4-like protein</fullName>
    </submittedName>
</protein>
<accession>A0A6B2E6N2</accession>
<dbReference type="InterPro" id="IPR052624">
    <property type="entry name" value="CRIM1"/>
</dbReference>
<evidence type="ECO:0000259" key="3">
    <source>
        <dbReference type="PROSITE" id="PS50184"/>
    </source>
</evidence>
<sequence>MDFNILLLILALAAAGYASTEPSECKGLTCPNLAQIKLDCPEDSYSDILQPPHISPPADLRVLAKRSLVQYHKRESIKIVPGHISRRSVPYEPPPAAEHNTTLFGLCCPQKVCLCSQCTEPTCVRADMVPLVKFQGSQRPGNCCATYTCKQPPNCARLETGFEWKEYCKRCRCEAGVGVCHEEEECRTSTTASSAGRALSCYSEPLGRNFPVFAQWMENECTHCVCTIEGERICTVSSCRGVTMCPKPVTLPGECCPTCDIRDTHFCEGHEKCPIVCKNGYQRDNSSDCNLCLCAVGVPSPAASTPSATATPEEDPGNSQMIFIIIACCVIALGLLAGVIWYFWWRPEKKSYETVSTVDSRQSSEAKGNGVISGMPFNCDILSIKMDVDGDTLKKRDQNGALTNQHNYS</sequence>
<dbReference type="EMBL" id="GIFK01000864">
    <property type="protein sequence ID" value="NBJ58567.1"/>
    <property type="molecule type" value="Transcribed_RNA"/>
</dbReference>
<dbReference type="PANTHER" id="PTHR46439">
    <property type="entry name" value="CYSTEINE-RICH MOTOR NEURON 1 PROTEIN"/>
    <property type="match status" value="1"/>
</dbReference>
<dbReference type="Pfam" id="PF23334">
    <property type="entry name" value="VWC2L_2nd"/>
    <property type="match status" value="1"/>
</dbReference>
<dbReference type="PROSITE" id="PS01208">
    <property type="entry name" value="VWFC_1"/>
    <property type="match status" value="1"/>
</dbReference>
<keyword evidence="1" id="KW-0472">Membrane</keyword>
<dbReference type="Gene3D" id="6.20.200.20">
    <property type="match status" value="1"/>
</dbReference>
<dbReference type="SUPFAM" id="SSF57603">
    <property type="entry name" value="FnI-like domain"/>
    <property type="match status" value="1"/>
</dbReference>
<dbReference type="InterPro" id="IPR001007">
    <property type="entry name" value="VWF_dom"/>
</dbReference>
<dbReference type="AlphaFoldDB" id="A0A6B2E6N2"/>
<feature type="domain" description="VWFC" evidence="3">
    <location>
        <begin position="199"/>
        <end position="260"/>
    </location>
</feature>
<keyword evidence="1" id="KW-1133">Transmembrane helix</keyword>
<dbReference type="SMART" id="SM00214">
    <property type="entry name" value="VWC"/>
    <property type="match status" value="1"/>
</dbReference>
<dbReference type="PANTHER" id="PTHR46439:SF1">
    <property type="entry name" value="CYSTEINE-RICH MOTOR NEURON 1 PROTEIN"/>
    <property type="match status" value="1"/>
</dbReference>
<dbReference type="PROSITE" id="PS50184">
    <property type="entry name" value="VWFC_2"/>
    <property type="match status" value="1"/>
</dbReference>